<dbReference type="Proteomes" id="UP001606210">
    <property type="component" value="Unassembled WGS sequence"/>
</dbReference>
<sequence>MTTILRLPSGFTPADDELFFSLCNRVMPRTGMPSSHGFSLRISGQEWGTYMLARRAPQGLSAMADLLSCSSLELLTKHTLIPYFESASPVGLSEQQVQLLCSHDHPNSRYRTASWKRQPLQHCVECVNEDLELIGEPVWRRSHQLPGVLVCVKHRAWLVHQCSVCQWASSERKLRYPPTACPAGHAFVARKPLESLDLSVELKFARWSSELLSYPIGARTLTLRTTLRTLARRRGLGAWYRDVDRPDSLAEAYTSGLRDAVLLNARTLVERVSNPVFRHLLTPALSSQHCHRPHPAEMMLCVKALVGTKVSVPVALLSAEPADPSSWSARYHRSRRMDPAEREKLLVSFVEERAHLQQASSTNAMDEALGKELGLSRSGFGLWRRQLCKVAQALRKARPDLY</sequence>
<keyword evidence="3" id="KW-1185">Reference proteome</keyword>
<evidence type="ECO:0000259" key="1">
    <source>
        <dbReference type="Pfam" id="PF06527"/>
    </source>
</evidence>
<dbReference type="EMBL" id="JBIGHV010000015">
    <property type="protein sequence ID" value="MFG6433719.1"/>
    <property type="molecule type" value="Genomic_DNA"/>
</dbReference>
<name>A0ABW7FCB0_9BURK</name>
<protein>
    <submittedName>
        <fullName evidence="2">TniQ family protein</fullName>
    </submittedName>
</protein>
<evidence type="ECO:0000313" key="3">
    <source>
        <dbReference type="Proteomes" id="UP001606210"/>
    </source>
</evidence>
<comment type="caution">
    <text evidence="2">The sequence shown here is derived from an EMBL/GenBank/DDBJ whole genome shotgun (WGS) entry which is preliminary data.</text>
</comment>
<reference evidence="2 3" key="1">
    <citation type="submission" date="2024-08" db="EMBL/GenBank/DDBJ databases">
        <authorList>
            <person name="Lu H."/>
        </authorList>
    </citation>
    <scope>NUCLEOTIDE SEQUENCE [LARGE SCALE GENOMIC DNA]</scope>
    <source>
        <strain evidence="2 3">LYH14W</strain>
    </source>
</reference>
<feature type="domain" description="TniQ" evidence="1">
    <location>
        <begin position="12"/>
        <end position="156"/>
    </location>
</feature>
<dbReference type="Pfam" id="PF06527">
    <property type="entry name" value="TniQ"/>
    <property type="match status" value="1"/>
</dbReference>
<accession>A0ABW7FCB0</accession>
<proteinExistence type="predicted"/>
<organism evidence="2 3">
    <name type="scientific">Pelomonas parva</name>
    <dbReference type="NCBI Taxonomy" id="3299032"/>
    <lineage>
        <taxon>Bacteria</taxon>
        <taxon>Pseudomonadati</taxon>
        <taxon>Pseudomonadota</taxon>
        <taxon>Betaproteobacteria</taxon>
        <taxon>Burkholderiales</taxon>
        <taxon>Sphaerotilaceae</taxon>
        <taxon>Roseateles</taxon>
    </lineage>
</organism>
<evidence type="ECO:0000313" key="2">
    <source>
        <dbReference type="EMBL" id="MFG6433719.1"/>
    </source>
</evidence>
<dbReference type="InterPro" id="IPR009492">
    <property type="entry name" value="TniQ"/>
</dbReference>
<gene>
    <name evidence="2" type="ORF">ACG00Y_27705</name>
</gene>
<dbReference type="RefSeq" id="WP_394484702.1">
    <property type="nucleotide sequence ID" value="NZ_JBIGHV010000015.1"/>
</dbReference>